<dbReference type="eggNOG" id="COG4720">
    <property type="taxonomic scope" value="Bacteria"/>
</dbReference>
<feature type="transmembrane region" description="Helical" evidence="3">
    <location>
        <begin position="38"/>
        <end position="63"/>
    </location>
</feature>
<comment type="caution">
    <text evidence="4">The sequence shown here is derived from an EMBL/GenBank/DDBJ whole genome shotgun (WGS) entry which is preliminary data.</text>
</comment>
<evidence type="ECO:0000256" key="1">
    <source>
        <dbReference type="ARBA" id="ARBA00022692"/>
    </source>
</evidence>
<keyword evidence="1 3" id="KW-0812">Transmembrane</keyword>
<gene>
    <name evidence="4" type="ORF">HMPREF9698_01144</name>
</gene>
<organism evidence="4 5">
    <name type="scientific">Alloiococcus otitis ATCC 51267</name>
    <dbReference type="NCBI Taxonomy" id="883081"/>
    <lineage>
        <taxon>Bacteria</taxon>
        <taxon>Bacillati</taxon>
        <taxon>Bacillota</taxon>
        <taxon>Bacilli</taxon>
        <taxon>Lactobacillales</taxon>
        <taxon>Carnobacteriaceae</taxon>
        <taxon>Alloiococcus</taxon>
    </lineage>
</organism>
<evidence type="ECO:0008006" key="6">
    <source>
        <dbReference type="Google" id="ProtNLM"/>
    </source>
</evidence>
<sequence length="161" mass="16804">MKRRLPLYAVATALIVALSLLILIPVPGSNGFVSLIDAGIVVMGLLFGPGPGLAIGALSGALVDLLSGYAQWIPFSALVHGLQGYIVGLARGRATKDQVGLLIASSVFMVVGYFISNIILYGTLATGIAGLIPNIFQTAIGLILGYPLSRRLEKPAQKFLD</sequence>
<accession>K9EC80</accession>
<dbReference type="HOGENOM" id="CLU_084705_1_1_9"/>
<protein>
    <recommendedName>
        <fullName evidence="6">ECF transporter S component</fullName>
    </recommendedName>
</protein>
<keyword evidence="5" id="KW-1185">Reference proteome</keyword>
<dbReference type="Proteomes" id="UP000009875">
    <property type="component" value="Unassembled WGS sequence"/>
</dbReference>
<feature type="transmembrane region" description="Helical" evidence="3">
    <location>
        <begin position="99"/>
        <end position="122"/>
    </location>
</feature>
<feature type="transmembrane region" description="Helical" evidence="3">
    <location>
        <begin position="6"/>
        <end position="26"/>
    </location>
</feature>
<evidence type="ECO:0000256" key="2">
    <source>
        <dbReference type="ARBA" id="ARBA00022989"/>
    </source>
</evidence>
<proteinExistence type="predicted"/>
<evidence type="ECO:0000256" key="3">
    <source>
        <dbReference type="SAM" id="Phobius"/>
    </source>
</evidence>
<keyword evidence="3" id="KW-0472">Membrane</keyword>
<dbReference type="STRING" id="883081.HMPREF9698_01144"/>
<evidence type="ECO:0000313" key="4">
    <source>
        <dbReference type="EMBL" id="EKU93396.1"/>
    </source>
</evidence>
<dbReference type="Gene3D" id="1.10.1760.20">
    <property type="match status" value="1"/>
</dbReference>
<dbReference type="PANTHER" id="PTHR37815:SF3">
    <property type="entry name" value="UPF0397 PROTEIN SPR0429"/>
    <property type="match status" value="1"/>
</dbReference>
<dbReference type="EMBL" id="AGXA01000021">
    <property type="protein sequence ID" value="EKU93396.1"/>
    <property type="molecule type" value="Genomic_DNA"/>
</dbReference>
<name>K9EC80_9LACT</name>
<dbReference type="AlphaFoldDB" id="K9EC80"/>
<dbReference type="PANTHER" id="PTHR37815">
    <property type="entry name" value="UPF0397 PROTEIN BC_2624-RELATED"/>
    <property type="match status" value="1"/>
</dbReference>
<evidence type="ECO:0000313" key="5">
    <source>
        <dbReference type="Proteomes" id="UP000009875"/>
    </source>
</evidence>
<dbReference type="GO" id="GO:0016020">
    <property type="term" value="C:membrane"/>
    <property type="evidence" value="ECO:0007669"/>
    <property type="project" value="InterPro"/>
</dbReference>
<dbReference type="Pfam" id="PF07155">
    <property type="entry name" value="ECF-ribofla_trS"/>
    <property type="match status" value="1"/>
</dbReference>
<dbReference type="OrthoDB" id="411368at2"/>
<dbReference type="RefSeq" id="WP_003778273.1">
    <property type="nucleotide sequence ID" value="NZ_JH992959.1"/>
</dbReference>
<feature type="transmembrane region" description="Helical" evidence="3">
    <location>
        <begin position="128"/>
        <end position="148"/>
    </location>
</feature>
<reference evidence="4 5" key="1">
    <citation type="submission" date="2012-09" db="EMBL/GenBank/DDBJ databases">
        <title>The Genome Sequence of Alloiococcus otitis ATCC 51267.</title>
        <authorList>
            <consortium name="The Broad Institute Genome Sequencing Platform"/>
            <person name="Earl A."/>
            <person name="Ward D."/>
            <person name="Feldgarden M."/>
            <person name="Gevers D."/>
            <person name="Huys G."/>
            <person name="Walker B."/>
            <person name="Young S.K."/>
            <person name="Zeng Q."/>
            <person name="Gargeya S."/>
            <person name="Fitzgerald M."/>
            <person name="Haas B."/>
            <person name="Abouelleil A."/>
            <person name="Alvarado L."/>
            <person name="Arachchi H.M."/>
            <person name="Berlin A.M."/>
            <person name="Chapman S.B."/>
            <person name="Goldberg J."/>
            <person name="Griggs A."/>
            <person name="Gujja S."/>
            <person name="Hansen M."/>
            <person name="Howarth C."/>
            <person name="Imamovic A."/>
            <person name="Larimer J."/>
            <person name="McCowen C."/>
            <person name="Montmayeur A."/>
            <person name="Murphy C."/>
            <person name="Neiman D."/>
            <person name="Pearson M."/>
            <person name="Priest M."/>
            <person name="Roberts A."/>
            <person name="Saif S."/>
            <person name="Shea T."/>
            <person name="Sisk P."/>
            <person name="Sykes S."/>
            <person name="Wortman J."/>
            <person name="Nusbaum C."/>
            <person name="Birren B."/>
        </authorList>
    </citation>
    <scope>NUCLEOTIDE SEQUENCE [LARGE SCALE GENOMIC DNA]</scope>
    <source>
        <strain evidence="4 5">ATCC 51267</strain>
    </source>
</reference>
<dbReference type="InterPro" id="IPR009825">
    <property type="entry name" value="ECF_substrate-spec-like"/>
</dbReference>
<keyword evidence="2 3" id="KW-1133">Transmembrane helix</keyword>